<protein>
    <submittedName>
        <fullName evidence="1">Endonuclease</fullName>
    </submittedName>
</protein>
<evidence type="ECO:0000313" key="2">
    <source>
        <dbReference type="Proteomes" id="UP000306798"/>
    </source>
</evidence>
<keyword evidence="1" id="KW-0378">Hydrolase</keyword>
<evidence type="ECO:0000313" key="1">
    <source>
        <dbReference type="EMBL" id="THG27375.1"/>
    </source>
</evidence>
<dbReference type="GO" id="GO:0009036">
    <property type="term" value="F:type II site-specific deoxyribonuclease activity"/>
    <property type="evidence" value="ECO:0007669"/>
    <property type="project" value="InterPro"/>
</dbReference>
<reference evidence="1 2" key="1">
    <citation type="submission" date="2019-04" db="EMBL/GenBank/DDBJ databases">
        <title>Microbes associate with the intestines of laboratory mice.</title>
        <authorList>
            <person name="Navarre W."/>
            <person name="Wong E."/>
            <person name="Huang K.C."/>
            <person name="Tropini C."/>
            <person name="Ng K."/>
            <person name="Yu B."/>
        </authorList>
    </citation>
    <scope>NUCLEOTIDE SEQUENCE [LARGE SCALE GENOMIC DNA]</scope>
    <source>
        <strain evidence="1 2">NM87_A27A</strain>
    </source>
</reference>
<name>A0A4S4FEF8_9BIFI</name>
<accession>A0A4S4FEF8</accession>
<dbReference type="InterPro" id="IPR007636">
    <property type="entry name" value="Restrct_endonuc_II_XhoI"/>
</dbReference>
<sequence>MRQDVKEAVLSMYEMLSAAGERQHTLGMVQDTGRRAEATSGRHLDPLANVIKSDLIKSGFRPEDLYTRSPKITIPGWYRRSKDWDLVAMNGPEDLVAAIELKSISSSFGNNSNNRAEESLGSATDALAAMRNELLGNIRTSTPVLGYVIIVKDCVASRKVGREKNALFPVDPVFADTNYLDRFRILCERLQADKLYQAVWLAYADPAHGTVTEPSPILTYDKFIATIKGVLEVHRA</sequence>
<comment type="caution">
    <text evidence="1">The sequence shown here is derived from an EMBL/GenBank/DDBJ whole genome shotgun (WGS) entry which is preliminary data.</text>
</comment>
<dbReference type="GO" id="GO:0003677">
    <property type="term" value="F:DNA binding"/>
    <property type="evidence" value="ECO:0007669"/>
    <property type="project" value="InterPro"/>
</dbReference>
<dbReference type="EMBL" id="SSTF01000004">
    <property type="protein sequence ID" value="THG27375.1"/>
    <property type="molecule type" value="Genomic_DNA"/>
</dbReference>
<dbReference type="GO" id="GO:0009307">
    <property type="term" value="P:DNA restriction-modification system"/>
    <property type="evidence" value="ECO:0007669"/>
    <property type="project" value="InterPro"/>
</dbReference>
<dbReference type="AlphaFoldDB" id="A0A4S4FEF8"/>
<keyword evidence="1" id="KW-0540">Nuclease</keyword>
<organism evidence="1 2">
    <name type="scientific">Bifidobacterium pseudolongum</name>
    <dbReference type="NCBI Taxonomy" id="1694"/>
    <lineage>
        <taxon>Bacteria</taxon>
        <taxon>Bacillati</taxon>
        <taxon>Actinomycetota</taxon>
        <taxon>Actinomycetes</taxon>
        <taxon>Bifidobacteriales</taxon>
        <taxon>Bifidobacteriaceae</taxon>
        <taxon>Bifidobacterium</taxon>
    </lineage>
</organism>
<keyword evidence="1" id="KW-0255">Endonuclease</keyword>
<gene>
    <name evidence="1" type="ORF">E5991_01880</name>
</gene>
<dbReference type="Proteomes" id="UP000306798">
    <property type="component" value="Unassembled WGS sequence"/>
</dbReference>
<proteinExistence type="predicted"/>
<dbReference type="Pfam" id="PF04555">
    <property type="entry name" value="XhoI"/>
    <property type="match status" value="1"/>
</dbReference>